<reference evidence="2 3" key="1">
    <citation type="submission" date="2016-02" db="EMBL/GenBank/DDBJ databases">
        <title>Biosynthesis of antibiotic leucinostatins and their inhibition on Phytophthora in bio-control Purpureocillium lilacinum.</title>
        <authorList>
            <person name="Wang G."/>
            <person name="Liu Z."/>
            <person name="Lin R."/>
            <person name="Li E."/>
            <person name="Mao Z."/>
            <person name="Ling J."/>
            <person name="Yin W."/>
            <person name="Xie B."/>
        </authorList>
    </citation>
    <scope>NUCLEOTIDE SEQUENCE [LARGE SCALE GENOMIC DNA]</scope>
    <source>
        <strain evidence="2">PLFJ-1</strain>
    </source>
</reference>
<proteinExistence type="predicted"/>
<dbReference type="Proteomes" id="UP000078340">
    <property type="component" value="Unassembled WGS sequence"/>
</dbReference>
<sequence>MPAPAKLWAPWKASKIPKRRAHSVGRSSRRPVPDEGSSPPPASVTSVASVTAAASRPPAALGRWQLPDWEWTPEASWTIRGPLRRGLFSHRRPAGLDPVDAGRRPAGAKGHWSADELTFRPCLTSTPARARNPGWACAGDKSSCTPTDGITRLGHADDDSRRPCHCRQELACAGSMEPNPWRAILVARSSTSAAPARRRFVGLSLTLTCRGLVSWRAKPVCLGYLGLPRQGLEPATPNGISAHKPAHACWPRGGLPESRYVRRAGLGWTTVEM</sequence>
<evidence type="ECO:0000256" key="1">
    <source>
        <dbReference type="SAM" id="MobiDB-lite"/>
    </source>
</evidence>
<dbReference type="EMBL" id="LSBI01000002">
    <property type="protein sequence ID" value="OAQ92666.1"/>
    <property type="molecule type" value="Genomic_DNA"/>
</dbReference>
<evidence type="ECO:0000313" key="2">
    <source>
        <dbReference type="EMBL" id="OAQ92666.1"/>
    </source>
</evidence>
<dbReference type="AlphaFoldDB" id="A0A179HQD9"/>
<name>A0A179HQD9_PURLI</name>
<organism evidence="2 3">
    <name type="scientific">Purpureocillium lilacinum</name>
    <name type="common">Paecilomyces lilacinus</name>
    <dbReference type="NCBI Taxonomy" id="33203"/>
    <lineage>
        <taxon>Eukaryota</taxon>
        <taxon>Fungi</taxon>
        <taxon>Dikarya</taxon>
        <taxon>Ascomycota</taxon>
        <taxon>Pezizomycotina</taxon>
        <taxon>Sordariomycetes</taxon>
        <taxon>Hypocreomycetidae</taxon>
        <taxon>Hypocreales</taxon>
        <taxon>Ophiocordycipitaceae</taxon>
        <taxon>Purpureocillium</taxon>
    </lineage>
</organism>
<protein>
    <submittedName>
        <fullName evidence="2">Uncharacterized protein</fullName>
    </submittedName>
</protein>
<gene>
    <name evidence="2" type="ORF">VFPFJ_01827</name>
</gene>
<accession>A0A179HQD9</accession>
<evidence type="ECO:0000313" key="3">
    <source>
        <dbReference type="Proteomes" id="UP000078340"/>
    </source>
</evidence>
<feature type="compositionally biased region" description="Low complexity" evidence="1">
    <location>
        <begin position="1"/>
        <end position="13"/>
    </location>
</feature>
<comment type="caution">
    <text evidence="2">The sequence shown here is derived from an EMBL/GenBank/DDBJ whole genome shotgun (WGS) entry which is preliminary data.</text>
</comment>
<feature type="region of interest" description="Disordered" evidence="1">
    <location>
        <begin position="1"/>
        <end position="51"/>
    </location>
</feature>
<feature type="compositionally biased region" description="Basic residues" evidence="1">
    <location>
        <begin position="15"/>
        <end position="29"/>
    </location>
</feature>